<proteinExistence type="predicted"/>
<keyword evidence="2" id="KW-1185">Reference proteome</keyword>
<organism evidence="1 2">
    <name type="scientific">Pleurodeles waltl</name>
    <name type="common">Iberian ribbed newt</name>
    <dbReference type="NCBI Taxonomy" id="8319"/>
    <lineage>
        <taxon>Eukaryota</taxon>
        <taxon>Metazoa</taxon>
        <taxon>Chordata</taxon>
        <taxon>Craniata</taxon>
        <taxon>Vertebrata</taxon>
        <taxon>Euteleostomi</taxon>
        <taxon>Amphibia</taxon>
        <taxon>Batrachia</taxon>
        <taxon>Caudata</taxon>
        <taxon>Salamandroidea</taxon>
        <taxon>Salamandridae</taxon>
        <taxon>Pleurodelinae</taxon>
        <taxon>Pleurodeles</taxon>
    </lineage>
</organism>
<accession>A0AAV7L1N0</accession>
<dbReference type="AlphaFoldDB" id="A0AAV7L1N0"/>
<sequence>MERAGWASDHRCLSAVNCPQQLLPECRPSLNECRRAGVPPHSRSSGQQAALVPCSPAFPSLQGGPRRQLQCCPQAGIKFAHYLSHTHTTTNITGGVRILKDFVVRAESSDQASLCGYLARSRPRV</sequence>
<name>A0AAV7L1N0_PLEWA</name>
<protein>
    <submittedName>
        <fullName evidence="1">Uncharacterized protein</fullName>
    </submittedName>
</protein>
<gene>
    <name evidence="1" type="ORF">NDU88_005721</name>
</gene>
<evidence type="ECO:0000313" key="1">
    <source>
        <dbReference type="EMBL" id="KAJ1085591.1"/>
    </source>
</evidence>
<evidence type="ECO:0000313" key="2">
    <source>
        <dbReference type="Proteomes" id="UP001066276"/>
    </source>
</evidence>
<dbReference type="Proteomes" id="UP001066276">
    <property type="component" value="Chromosome 12"/>
</dbReference>
<reference evidence="1" key="1">
    <citation type="journal article" date="2022" name="bioRxiv">
        <title>Sequencing and chromosome-scale assembly of the giantPleurodeles waltlgenome.</title>
        <authorList>
            <person name="Brown T."/>
            <person name="Elewa A."/>
            <person name="Iarovenko S."/>
            <person name="Subramanian E."/>
            <person name="Araus A.J."/>
            <person name="Petzold A."/>
            <person name="Susuki M."/>
            <person name="Suzuki K.-i.T."/>
            <person name="Hayashi T."/>
            <person name="Toyoda A."/>
            <person name="Oliveira C."/>
            <person name="Osipova E."/>
            <person name="Leigh N.D."/>
            <person name="Simon A."/>
            <person name="Yun M.H."/>
        </authorList>
    </citation>
    <scope>NUCLEOTIDE SEQUENCE</scope>
    <source>
        <strain evidence="1">20211129_DDA</strain>
        <tissue evidence="1">Liver</tissue>
    </source>
</reference>
<dbReference type="EMBL" id="JANPWB010000016">
    <property type="protein sequence ID" value="KAJ1085591.1"/>
    <property type="molecule type" value="Genomic_DNA"/>
</dbReference>
<comment type="caution">
    <text evidence="1">The sequence shown here is derived from an EMBL/GenBank/DDBJ whole genome shotgun (WGS) entry which is preliminary data.</text>
</comment>